<organism evidence="10 11">
    <name type="scientific">Hamadaea flava</name>
    <dbReference type="NCBI Taxonomy" id="1742688"/>
    <lineage>
        <taxon>Bacteria</taxon>
        <taxon>Bacillati</taxon>
        <taxon>Actinomycetota</taxon>
        <taxon>Actinomycetes</taxon>
        <taxon>Micromonosporales</taxon>
        <taxon>Micromonosporaceae</taxon>
        <taxon>Hamadaea</taxon>
    </lineage>
</organism>
<feature type="transmembrane region" description="Helical" evidence="8">
    <location>
        <begin position="6"/>
        <end position="24"/>
    </location>
</feature>
<evidence type="ECO:0000259" key="9">
    <source>
        <dbReference type="Pfam" id="PF18916"/>
    </source>
</evidence>
<keyword evidence="6 8" id="KW-0472">Membrane</keyword>
<gene>
    <name evidence="10" type="ORF">ACFOZ4_19325</name>
</gene>
<keyword evidence="5 8" id="KW-1133">Transmembrane helix</keyword>
<evidence type="ECO:0000256" key="2">
    <source>
        <dbReference type="ARBA" id="ARBA00004829"/>
    </source>
</evidence>
<dbReference type="EMBL" id="JBHSAY010000009">
    <property type="protein sequence ID" value="MFC4132765.1"/>
    <property type="molecule type" value="Genomic_DNA"/>
</dbReference>
<proteinExistence type="predicted"/>
<feature type="domain" description="Lycopene cyclase" evidence="9">
    <location>
        <begin position="6"/>
        <end position="96"/>
    </location>
</feature>
<evidence type="ECO:0000256" key="6">
    <source>
        <dbReference type="ARBA" id="ARBA00023136"/>
    </source>
</evidence>
<name>A0ABV8LP14_9ACTN</name>
<evidence type="ECO:0000256" key="4">
    <source>
        <dbReference type="ARBA" id="ARBA00022746"/>
    </source>
</evidence>
<dbReference type="RefSeq" id="WP_253752649.1">
    <property type="nucleotide sequence ID" value="NZ_JAMZDZ010000001.1"/>
</dbReference>
<evidence type="ECO:0000256" key="1">
    <source>
        <dbReference type="ARBA" id="ARBA00004141"/>
    </source>
</evidence>
<dbReference type="NCBIfam" id="TIGR03462">
    <property type="entry name" value="CarR_dom_SF"/>
    <property type="match status" value="1"/>
</dbReference>
<evidence type="ECO:0000313" key="11">
    <source>
        <dbReference type="Proteomes" id="UP001595816"/>
    </source>
</evidence>
<evidence type="ECO:0000256" key="3">
    <source>
        <dbReference type="ARBA" id="ARBA00022692"/>
    </source>
</evidence>
<reference evidence="11" key="1">
    <citation type="journal article" date="2019" name="Int. J. Syst. Evol. Microbiol.">
        <title>The Global Catalogue of Microorganisms (GCM) 10K type strain sequencing project: providing services to taxonomists for standard genome sequencing and annotation.</title>
        <authorList>
            <consortium name="The Broad Institute Genomics Platform"/>
            <consortium name="The Broad Institute Genome Sequencing Center for Infectious Disease"/>
            <person name="Wu L."/>
            <person name="Ma J."/>
        </authorList>
    </citation>
    <scope>NUCLEOTIDE SEQUENCE [LARGE SCALE GENOMIC DNA]</scope>
    <source>
        <strain evidence="11">CGMCC 4.7289</strain>
    </source>
</reference>
<dbReference type="Pfam" id="PF18916">
    <property type="entry name" value="Lycopene_cyc"/>
    <property type="match status" value="1"/>
</dbReference>
<accession>A0ABV8LP14</accession>
<comment type="pathway">
    <text evidence="2">Carotenoid biosynthesis.</text>
</comment>
<protein>
    <submittedName>
        <fullName evidence="10">Lycopene cyclase domain-containing protein</fullName>
    </submittedName>
</protein>
<feature type="transmembrane region" description="Helical" evidence="8">
    <location>
        <begin position="36"/>
        <end position="54"/>
    </location>
</feature>
<evidence type="ECO:0000256" key="5">
    <source>
        <dbReference type="ARBA" id="ARBA00022989"/>
    </source>
</evidence>
<feature type="transmembrane region" description="Helical" evidence="8">
    <location>
        <begin position="79"/>
        <end position="96"/>
    </location>
</feature>
<keyword evidence="11" id="KW-1185">Reference proteome</keyword>
<comment type="caution">
    <text evidence="10">The sequence shown here is derived from an EMBL/GenBank/DDBJ whole genome shotgun (WGS) entry which is preliminary data.</text>
</comment>
<keyword evidence="7" id="KW-0413">Isomerase</keyword>
<keyword evidence="4" id="KW-0125">Carotenoid biosynthesis</keyword>
<sequence length="106" mass="11873">MDRWQYAAVLAACVVITLPLEVILGARVYRRPARLALTLVPVVLVFAVWDLLAARRGHWWWSPDQVVGVHLAGLPIEELLFFLVVPICAVLTYEVLGSGRETPRGR</sequence>
<evidence type="ECO:0000256" key="7">
    <source>
        <dbReference type="ARBA" id="ARBA00023235"/>
    </source>
</evidence>
<comment type="subcellular location">
    <subcellularLocation>
        <location evidence="1">Membrane</location>
        <topology evidence="1">Multi-pass membrane protein</topology>
    </subcellularLocation>
</comment>
<evidence type="ECO:0000313" key="10">
    <source>
        <dbReference type="EMBL" id="MFC4132765.1"/>
    </source>
</evidence>
<dbReference type="InterPro" id="IPR017825">
    <property type="entry name" value="Lycopene_cyclase_dom"/>
</dbReference>
<dbReference type="Proteomes" id="UP001595816">
    <property type="component" value="Unassembled WGS sequence"/>
</dbReference>
<keyword evidence="3 8" id="KW-0812">Transmembrane</keyword>
<evidence type="ECO:0000256" key="8">
    <source>
        <dbReference type="SAM" id="Phobius"/>
    </source>
</evidence>